<dbReference type="AlphaFoldDB" id="A0A1I5MSM6"/>
<dbReference type="OrthoDB" id="7410166at2"/>
<dbReference type="STRING" id="604088.SAMN04488060_1541"/>
<dbReference type="EMBL" id="FOWZ01000002">
    <property type="protein sequence ID" value="SFP12594.1"/>
    <property type="molecule type" value="Genomic_DNA"/>
</dbReference>
<keyword evidence="2" id="KW-1185">Reference proteome</keyword>
<evidence type="ECO:0000313" key="2">
    <source>
        <dbReference type="Proteomes" id="UP000199331"/>
    </source>
</evidence>
<organism evidence="1 2">
    <name type="scientific">Qipengyuania nanhaisediminis</name>
    <dbReference type="NCBI Taxonomy" id="604088"/>
    <lineage>
        <taxon>Bacteria</taxon>
        <taxon>Pseudomonadati</taxon>
        <taxon>Pseudomonadota</taxon>
        <taxon>Alphaproteobacteria</taxon>
        <taxon>Sphingomonadales</taxon>
        <taxon>Erythrobacteraceae</taxon>
        <taxon>Qipengyuania</taxon>
    </lineage>
</organism>
<accession>A0A1I5MSM6</accession>
<dbReference type="Proteomes" id="UP000199331">
    <property type="component" value="Unassembled WGS sequence"/>
</dbReference>
<sequence>MELFVPFMLFVLKIVDEQPVHVVLERQAILFESQEECFAAADAMLDEIAREAHMERDDLRHWCLPMPDPSEFEQLIERRDTAKREGK</sequence>
<name>A0A1I5MSM6_9SPHN</name>
<evidence type="ECO:0000313" key="1">
    <source>
        <dbReference type="EMBL" id="SFP12594.1"/>
    </source>
</evidence>
<dbReference type="RefSeq" id="WP_090479538.1">
    <property type="nucleotide sequence ID" value="NZ_FOWZ01000002.1"/>
</dbReference>
<proteinExistence type="predicted"/>
<reference evidence="2" key="1">
    <citation type="submission" date="2016-10" db="EMBL/GenBank/DDBJ databases">
        <authorList>
            <person name="Varghese N."/>
            <person name="Submissions S."/>
        </authorList>
    </citation>
    <scope>NUCLEOTIDE SEQUENCE [LARGE SCALE GENOMIC DNA]</scope>
    <source>
        <strain evidence="2">CGMCC 1.7715</strain>
    </source>
</reference>
<gene>
    <name evidence="1" type="ORF">SAMN04488060_1541</name>
</gene>
<protein>
    <submittedName>
        <fullName evidence="1">Uncharacterized protein</fullName>
    </submittedName>
</protein>